<dbReference type="RefSeq" id="WP_153824255.1">
    <property type="nucleotide sequence ID" value="NZ_WJIE01000017.1"/>
</dbReference>
<protein>
    <submittedName>
        <fullName evidence="2">Uncharacterized protein</fullName>
    </submittedName>
</protein>
<accession>A0A6N7Q489</accession>
<proteinExistence type="predicted"/>
<comment type="caution">
    <text evidence="2">The sequence shown here is derived from an EMBL/GenBank/DDBJ whole genome shotgun (WGS) entry which is preliminary data.</text>
</comment>
<dbReference type="OrthoDB" id="5511299at2"/>
<evidence type="ECO:0000256" key="1">
    <source>
        <dbReference type="SAM" id="MobiDB-lite"/>
    </source>
</evidence>
<dbReference type="EMBL" id="WJIE01000017">
    <property type="protein sequence ID" value="MRG97475.1"/>
    <property type="molecule type" value="Genomic_DNA"/>
</dbReference>
<evidence type="ECO:0000313" key="2">
    <source>
        <dbReference type="EMBL" id="MRG97475.1"/>
    </source>
</evidence>
<organism evidence="2 3">
    <name type="scientific">Polyangium spumosum</name>
    <dbReference type="NCBI Taxonomy" id="889282"/>
    <lineage>
        <taxon>Bacteria</taxon>
        <taxon>Pseudomonadati</taxon>
        <taxon>Myxococcota</taxon>
        <taxon>Polyangia</taxon>
        <taxon>Polyangiales</taxon>
        <taxon>Polyangiaceae</taxon>
        <taxon>Polyangium</taxon>
    </lineage>
</organism>
<gene>
    <name evidence="2" type="ORF">GF068_36935</name>
</gene>
<dbReference type="AlphaFoldDB" id="A0A6N7Q489"/>
<reference evidence="2 3" key="1">
    <citation type="submission" date="2019-10" db="EMBL/GenBank/DDBJ databases">
        <title>A soil myxobacterium in the family Polyangiaceae.</title>
        <authorList>
            <person name="Li Y."/>
            <person name="Wang J."/>
        </authorList>
    </citation>
    <scope>NUCLEOTIDE SEQUENCE [LARGE SCALE GENOMIC DNA]</scope>
    <source>
        <strain evidence="2 3">DSM 14734</strain>
    </source>
</reference>
<sequence length="263" mass="28684">MPTNHSPAKLSRTEKALISRQLCDKLTERAQLGPSEPALDIFIPQLDTIALRLESHVVGKSAANAARVAHVDRIGKADGNVDTWGRHVESFLQIEGRRPHGALAAAARLLHAAAFPEGLAFLDDRVPDENAKMRHALTVLRAPEHAQTLAGILFPFEWLDRLEAALQESDQAYADRGAARGTQEEHVLLGKNAEADWRDIVKRLQKYVESRASAGDLHKEAENRALLAPLHDAVAHAKAVAATRKTRRAKTQAAPVTETTTTG</sequence>
<feature type="region of interest" description="Disordered" evidence="1">
    <location>
        <begin position="244"/>
        <end position="263"/>
    </location>
</feature>
<feature type="compositionally biased region" description="Low complexity" evidence="1">
    <location>
        <begin position="251"/>
        <end position="263"/>
    </location>
</feature>
<dbReference type="Proteomes" id="UP000440224">
    <property type="component" value="Unassembled WGS sequence"/>
</dbReference>
<evidence type="ECO:0000313" key="3">
    <source>
        <dbReference type="Proteomes" id="UP000440224"/>
    </source>
</evidence>
<keyword evidence="3" id="KW-1185">Reference proteome</keyword>
<name>A0A6N7Q489_9BACT</name>